<feature type="compositionally biased region" description="Low complexity" evidence="1">
    <location>
        <begin position="276"/>
        <end position="311"/>
    </location>
</feature>
<name>A0A6P6AN89_DURZI</name>
<sequence>MALHPPSLKQASITPLPLPLPSIHFSSQKTMLDPGKELPKSYVSSSDKIGRRLSDSYDSYDHAMKYESRVQKTAQNYANYRSCNSMEGSFGAETSMIEDESGFSTPPLWKTSPSRSPLDPQNINYRCLSPSSKAQAIARGQRELMEMVSRMPESCYELTLKDLVEHQPVDVVEPKKESLAEGRDVINEDAFKSEKGKKKKQNNPKPQINRSGSIDNGGFLLKMVLPISLGSKKKKKKKKKNDSNTNHNSKVSPKPTVSDASDKSVDKEWWKKRSGSSESESGGSTINSGSAKSCRSNSTSSSSSSCRSISDTSRRHRRGGCLAFILARKSKASR</sequence>
<feature type="region of interest" description="Disordered" evidence="1">
    <location>
        <begin position="230"/>
        <end position="321"/>
    </location>
</feature>
<feature type="region of interest" description="Disordered" evidence="1">
    <location>
        <begin position="101"/>
        <end position="124"/>
    </location>
</feature>
<reference evidence="3" key="1">
    <citation type="submission" date="2025-08" db="UniProtKB">
        <authorList>
            <consortium name="RefSeq"/>
        </authorList>
    </citation>
    <scope>IDENTIFICATION</scope>
    <source>
        <tissue evidence="3">Fruit stalk</tissue>
    </source>
</reference>
<evidence type="ECO:0000313" key="2">
    <source>
        <dbReference type="Proteomes" id="UP000515121"/>
    </source>
</evidence>
<proteinExistence type="predicted"/>
<organism evidence="2 3">
    <name type="scientific">Durio zibethinus</name>
    <name type="common">Durian</name>
    <dbReference type="NCBI Taxonomy" id="66656"/>
    <lineage>
        <taxon>Eukaryota</taxon>
        <taxon>Viridiplantae</taxon>
        <taxon>Streptophyta</taxon>
        <taxon>Embryophyta</taxon>
        <taxon>Tracheophyta</taxon>
        <taxon>Spermatophyta</taxon>
        <taxon>Magnoliopsida</taxon>
        <taxon>eudicotyledons</taxon>
        <taxon>Gunneridae</taxon>
        <taxon>Pentapetalae</taxon>
        <taxon>rosids</taxon>
        <taxon>malvids</taxon>
        <taxon>Malvales</taxon>
        <taxon>Malvaceae</taxon>
        <taxon>Helicteroideae</taxon>
        <taxon>Durio</taxon>
    </lineage>
</organism>
<protein>
    <submittedName>
        <fullName evidence="3">Uncharacterized protein LOC111311214</fullName>
    </submittedName>
</protein>
<keyword evidence="2" id="KW-1185">Reference proteome</keyword>
<evidence type="ECO:0000256" key="1">
    <source>
        <dbReference type="SAM" id="MobiDB-lite"/>
    </source>
</evidence>
<accession>A0A6P6AN89</accession>
<feature type="compositionally biased region" description="Basic and acidic residues" evidence="1">
    <location>
        <begin position="260"/>
        <end position="271"/>
    </location>
</feature>
<dbReference type="OrthoDB" id="776574at2759"/>
<dbReference type="PANTHER" id="PTHR34193">
    <property type="entry name" value="OS11G0199801 PROTEIN"/>
    <property type="match status" value="1"/>
</dbReference>
<dbReference type="KEGG" id="dzi:111311214"/>
<dbReference type="Proteomes" id="UP000515121">
    <property type="component" value="Unplaced"/>
</dbReference>
<dbReference type="RefSeq" id="XP_022766326.1">
    <property type="nucleotide sequence ID" value="XM_022910591.1"/>
</dbReference>
<evidence type="ECO:0000313" key="3">
    <source>
        <dbReference type="RefSeq" id="XP_022766326.1"/>
    </source>
</evidence>
<feature type="compositionally biased region" description="Basic and acidic residues" evidence="1">
    <location>
        <begin position="174"/>
        <end position="194"/>
    </location>
</feature>
<feature type="region of interest" description="Disordered" evidence="1">
    <location>
        <begin position="174"/>
        <end position="215"/>
    </location>
</feature>
<dbReference type="PANTHER" id="PTHR34193:SF1">
    <property type="entry name" value="EXPRESSED PROTEIN"/>
    <property type="match status" value="1"/>
</dbReference>
<dbReference type="GeneID" id="111311214"/>
<feature type="compositionally biased region" description="Basic residues" evidence="1">
    <location>
        <begin position="231"/>
        <end position="240"/>
    </location>
</feature>
<dbReference type="AlphaFoldDB" id="A0A6P6AN89"/>
<gene>
    <name evidence="3" type="primary">LOC111311214</name>
</gene>
<feature type="compositionally biased region" description="Polar residues" evidence="1">
    <location>
        <begin position="111"/>
        <end position="124"/>
    </location>
</feature>